<dbReference type="OrthoDB" id="3038990at2759"/>
<dbReference type="EMBL" id="ML179057">
    <property type="protein sequence ID" value="THV04326.1"/>
    <property type="molecule type" value="Genomic_DNA"/>
</dbReference>
<accession>A0A4V4HHX1</accession>
<feature type="non-terminal residue" evidence="2">
    <location>
        <position position="243"/>
    </location>
</feature>
<feature type="transmembrane region" description="Helical" evidence="1">
    <location>
        <begin position="221"/>
        <end position="238"/>
    </location>
</feature>
<organism evidence="2 3">
    <name type="scientific">Dendrothele bispora (strain CBS 962.96)</name>
    <dbReference type="NCBI Taxonomy" id="1314807"/>
    <lineage>
        <taxon>Eukaryota</taxon>
        <taxon>Fungi</taxon>
        <taxon>Dikarya</taxon>
        <taxon>Basidiomycota</taxon>
        <taxon>Agaricomycotina</taxon>
        <taxon>Agaricomycetes</taxon>
        <taxon>Agaricomycetidae</taxon>
        <taxon>Agaricales</taxon>
        <taxon>Agaricales incertae sedis</taxon>
        <taxon>Dendrothele</taxon>
    </lineage>
</organism>
<evidence type="ECO:0000256" key="1">
    <source>
        <dbReference type="SAM" id="Phobius"/>
    </source>
</evidence>
<feature type="transmembrane region" description="Helical" evidence="1">
    <location>
        <begin position="58"/>
        <end position="77"/>
    </location>
</feature>
<keyword evidence="1" id="KW-0472">Membrane</keyword>
<feature type="transmembrane region" description="Helical" evidence="1">
    <location>
        <begin position="26"/>
        <end position="46"/>
    </location>
</feature>
<keyword evidence="1" id="KW-1133">Transmembrane helix</keyword>
<evidence type="ECO:0000313" key="3">
    <source>
        <dbReference type="Proteomes" id="UP000297245"/>
    </source>
</evidence>
<proteinExistence type="predicted"/>
<feature type="transmembrane region" description="Helical" evidence="1">
    <location>
        <begin position="130"/>
        <end position="150"/>
    </location>
</feature>
<dbReference type="AlphaFoldDB" id="A0A4V4HHX1"/>
<protein>
    <submittedName>
        <fullName evidence="2">Uncharacterized protein</fullName>
    </submittedName>
</protein>
<name>A0A4V4HHX1_DENBC</name>
<feature type="transmembrane region" description="Helical" evidence="1">
    <location>
        <begin position="194"/>
        <end position="215"/>
    </location>
</feature>
<gene>
    <name evidence="2" type="ORF">K435DRAFT_586756</name>
</gene>
<sequence>IVCDILTNIDDEIELYFKRKFGIPTIAYMLCRIASLFYALAQMLYFMIEISDCGQIKFIVPLLFVMSNGSTSFLFLLRVRAIFHENQKIQIFFIISWLIVIACPGLGFFAEGDQSPIDPRMCSFKSIRPVFGITLISISLAFDTMVYLAISFRLFMIFHFERWLAGPGLQRNTSFFTGKCLPSFSRSFLRDGQVYYVISLILGILVITFYIQLLYNQYNRVLIPLYNALLSIIACYVFRNAKL</sequence>
<evidence type="ECO:0000313" key="2">
    <source>
        <dbReference type="EMBL" id="THV04326.1"/>
    </source>
</evidence>
<feature type="transmembrane region" description="Helical" evidence="1">
    <location>
        <begin position="89"/>
        <end position="110"/>
    </location>
</feature>
<feature type="non-terminal residue" evidence="2">
    <location>
        <position position="1"/>
    </location>
</feature>
<keyword evidence="3" id="KW-1185">Reference proteome</keyword>
<keyword evidence="1" id="KW-0812">Transmembrane</keyword>
<reference evidence="2 3" key="1">
    <citation type="journal article" date="2019" name="Nat. Ecol. Evol.">
        <title>Megaphylogeny resolves global patterns of mushroom evolution.</title>
        <authorList>
            <person name="Varga T."/>
            <person name="Krizsan K."/>
            <person name="Foldi C."/>
            <person name="Dima B."/>
            <person name="Sanchez-Garcia M."/>
            <person name="Sanchez-Ramirez S."/>
            <person name="Szollosi G.J."/>
            <person name="Szarkandi J.G."/>
            <person name="Papp V."/>
            <person name="Albert L."/>
            <person name="Andreopoulos W."/>
            <person name="Angelini C."/>
            <person name="Antonin V."/>
            <person name="Barry K.W."/>
            <person name="Bougher N.L."/>
            <person name="Buchanan P."/>
            <person name="Buyck B."/>
            <person name="Bense V."/>
            <person name="Catcheside P."/>
            <person name="Chovatia M."/>
            <person name="Cooper J."/>
            <person name="Damon W."/>
            <person name="Desjardin D."/>
            <person name="Finy P."/>
            <person name="Geml J."/>
            <person name="Haridas S."/>
            <person name="Hughes K."/>
            <person name="Justo A."/>
            <person name="Karasinski D."/>
            <person name="Kautmanova I."/>
            <person name="Kiss B."/>
            <person name="Kocsube S."/>
            <person name="Kotiranta H."/>
            <person name="LaButti K.M."/>
            <person name="Lechner B.E."/>
            <person name="Liimatainen K."/>
            <person name="Lipzen A."/>
            <person name="Lukacs Z."/>
            <person name="Mihaltcheva S."/>
            <person name="Morgado L.N."/>
            <person name="Niskanen T."/>
            <person name="Noordeloos M.E."/>
            <person name="Ohm R.A."/>
            <person name="Ortiz-Santana B."/>
            <person name="Ovrebo C."/>
            <person name="Racz N."/>
            <person name="Riley R."/>
            <person name="Savchenko A."/>
            <person name="Shiryaev A."/>
            <person name="Soop K."/>
            <person name="Spirin V."/>
            <person name="Szebenyi C."/>
            <person name="Tomsovsky M."/>
            <person name="Tulloss R.E."/>
            <person name="Uehling J."/>
            <person name="Grigoriev I.V."/>
            <person name="Vagvolgyi C."/>
            <person name="Papp T."/>
            <person name="Martin F.M."/>
            <person name="Miettinen O."/>
            <person name="Hibbett D.S."/>
            <person name="Nagy L.G."/>
        </authorList>
    </citation>
    <scope>NUCLEOTIDE SEQUENCE [LARGE SCALE GENOMIC DNA]</scope>
    <source>
        <strain evidence="2 3">CBS 962.96</strain>
    </source>
</reference>
<dbReference type="Proteomes" id="UP000297245">
    <property type="component" value="Unassembled WGS sequence"/>
</dbReference>